<proteinExistence type="predicted"/>
<dbReference type="PANTHER" id="PTHR47481:SF31">
    <property type="entry name" value="OS01G0873500 PROTEIN"/>
    <property type="match status" value="1"/>
</dbReference>
<evidence type="ECO:0000313" key="2">
    <source>
        <dbReference type="Proteomes" id="UP001054821"/>
    </source>
</evidence>
<dbReference type="AlphaFoldDB" id="A0AAD4X028"/>
<reference evidence="1 2" key="1">
    <citation type="journal article" date="2022" name="G3 (Bethesda)">
        <title>Whole-genome sequence and methylome profiling of the almond [Prunus dulcis (Mill.) D.A. Webb] cultivar 'Nonpareil'.</title>
        <authorList>
            <person name="D'Amico-Willman K.M."/>
            <person name="Ouma W.Z."/>
            <person name="Meulia T."/>
            <person name="Sideli G.M."/>
            <person name="Gradziel T.M."/>
            <person name="Fresnedo-Ramirez J."/>
        </authorList>
    </citation>
    <scope>NUCLEOTIDE SEQUENCE [LARGE SCALE GENOMIC DNA]</scope>
    <source>
        <strain evidence="1">Clone GOH B32 T37-40</strain>
    </source>
</reference>
<dbReference type="EMBL" id="JAJFAZ020000001">
    <property type="protein sequence ID" value="KAI5350117.1"/>
    <property type="molecule type" value="Genomic_DNA"/>
</dbReference>
<dbReference type="PANTHER" id="PTHR47481">
    <property type="match status" value="1"/>
</dbReference>
<dbReference type="Proteomes" id="UP001054821">
    <property type="component" value="Chromosome 1"/>
</dbReference>
<sequence length="143" mass="16503">MGCNNFLFWKSRFEDVLELHDLEDVIKTETHPQKKLPDCSLNPAYSKDKVVLSWIKATTSSSIKTLLITWSTAYEAWTLLEKRLSPMSKTYIRTLQDQIRTPKKDPEQSVADYLIHAKSLFDSVTMLAPQFLMANLLIKYSMA</sequence>
<comment type="caution">
    <text evidence="1">The sequence shown here is derived from an EMBL/GenBank/DDBJ whole genome shotgun (WGS) entry which is preliminary data.</text>
</comment>
<name>A0AAD4X028_PRUDU</name>
<protein>
    <submittedName>
        <fullName evidence="1">Uncharacterized protein</fullName>
    </submittedName>
</protein>
<evidence type="ECO:0000313" key="1">
    <source>
        <dbReference type="EMBL" id="KAI5350117.1"/>
    </source>
</evidence>
<keyword evidence="2" id="KW-1185">Reference proteome</keyword>
<organism evidence="1 2">
    <name type="scientific">Prunus dulcis</name>
    <name type="common">Almond</name>
    <name type="synonym">Amygdalus dulcis</name>
    <dbReference type="NCBI Taxonomy" id="3755"/>
    <lineage>
        <taxon>Eukaryota</taxon>
        <taxon>Viridiplantae</taxon>
        <taxon>Streptophyta</taxon>
        <taxon>Embryophyta</taxon>
        <taxon>Tracheophyta</taxon>
        <taxon>Spermatophyta</taxon>
        <taxon>Magnoliopsida</taxon>
        <taxon>eudicotyledons</taxon>
        <taxon>Gunneridae</taxon>
        <taxon>Pentapetalae</taxon>
        <taxon>rosids</taxon>
        <taxon>fabids</taxon>
        <taxon>Rosales</taxon>
        <taxon>Rosaceae</taxon>
        <taxon>Amygdaloideae</taxon>
        <taxon>Amygdaleae</taxon>
        <taxon>Prunus</taxon>
    </lineage>
</organism>
<gene>
    <name evidence="1" type="ORF">L3X38_003008</name>
</gene>
<accession>A0AAD4X028</accession>